<keyword evidence="4" id="KW-1185">Reference proteome</keyword>
<dbReference type="EnsemblPlants" id="OB10G26270.1">
    <property type="protein sequence ID" value="OB10G26270.1"/>
    <property type="gene ID" value="OB10G26270"/>
</dbReference>
<evidence type="ECO:0000256" key="1">
    <source>
        <dbReference type="SAM" id="MobiDB-lite"/>
    </source>
</evidence>
<accession>J3N529</accession>
<protein>
    <submittedName>
        <fullName evidence="3">Uncharacterized protein</fullName>
    </submittedName>
</protein>
<proteinExistence type="predicted"/>
<feature type="region of interest" description="Disordered" evidence="1">
    <location>
        <begin position="23"/>
        <end position="50"/>
    </location>
</feature>
<feature type="signal peptide" evidence="2">
    <location>
        <begin position="1"/>
        <end position="19"/>
    </location>
</feature>
<evidence type="ECO:0000256" key="2">
    <source>
        <dbReference type="SAM" id="SignalP"/>
    </source>
</evidence>
<dbReference type="HOGENOM" id="CLU_2625883_0_0_1"/>
<dbReference type="Proteomes" id="UP000006038">
    <property type="component" value="Chromosome 10"/>
</dbReference>
<feature type="chain" id="PRO_5003774625" evidence="2">
    <location>
        <begin position="20"/>
        <end position="78"/>
    </location>
</feature>
<keyword evidence="2" id="KW-0732">Signal</keyword>
<evidence type="ECO:0000313" key="3">
    <source>
        <dbReference type="EnsemblPlants" id="OB10G26270.1"/>
    </source>
</evidence>
<name>J3N529_ORYBR</name>
<dbReference type="AlphaFoldDB" id="J3N529"/>
<sequence length="78" mass="8267">MAVWRVLLMALALICALHASSVHGGDRGGGPPPPPPRPNTTDAPPPSAILQVQPHHNRTQLGYLSTVSVSKYIDVCSF</sequence>
<evidence type="ECO:0000313" key="4">
    <source>
        <dbReference type="Proteomes" id="UP000006038"/>
    </source>
</evidence>
<reference evidence="3" key="2">
    <citation type="submission" date="2013-04" db="UniProtKB">
        <authorList>
            <consortium name="EnsemblPlants"/>
        </authorList>
    </citation>
    <scope>IDENTIFICATION</scope>
</reference>
<dbReference type="Gramene" id="OB10G26270.1">
    <property type="protein sequence ID" value="OB10G26270.1"/>
    <property type="gene ID" value="OB10G26270"/>
</dbReference>
<organism evidence="3">
    <name type="scientific">Oryza brachyantha</name>
    <name type="common">malo sina</name>
    <dbReference type="NCBI Taxonomy" id="4533"/>
    <lineage>
        <taxon>Eukaryota</taxon>
        <taxon>Viridiplantae</taxon>
        <taxon>Streptophyta</taxon>
        <taxon>Embryophyta</taxon>
        <taxon>Tracheophyta</taxon>
        <taxon>Spermatophyta</taxon>
        <taxon>Magnoliopsida</taxon>
        <taxon>Liliopsida</taxon>
        <taxon>Poales</taxon>
        <taxon>Poaceae</taxon>
        <taxon>BOP clade</taxon>
        <taxon>Oryzoideae</taxon>
        <taxon>Oryzeae</taxon>
        <taxon>Oryzinae</taxon>
        <taxon>Oryza</taxon>
    </lineage>
</organism>
<reference evidence="3" key="1">
    <citation type="journal article" date="2013" name="Nat. Commun.">
        <title>Whole-genome sequencing of Oryza brachyantha reveals mechanisms underlying Oryza genome evolution.</title>
        <authorList>
            <person name="Chen J."/>
            <person name="Huang Q."/>
            <person name="Gao D."/>
            <person name="Wang J."/>
            <person name="Lang Y."/>
            <person name="Liu T."/>
            <person name="Li B."/>
            <person name="Bai Z."/>
            <person name="Luis Goicoechea J."/>
            <person name="Liang C."/>
            <person name="Chen C."/>
            <person name="Zhang W."/>
            <person name="Sun S."/>
            <person name="Liao Y."/>
            <person name="Zhang X."/>
            <person name="Yang L."/>
            <person name="Song C."/>
            <person name="Wang M."/>
            <person name="Shi J."/>
            <person name="Liu G."/>
            <person name="Liu J."/>
            <person name="Zhou H."/>
            <person name="Zhou W."/>
            <person name="Yu Q."/>
            <person name="An N."/>
            <person name="Chen Y."/>
            <person name="Cai Q."/>
            <person name="Wang B."/>
            <person name="Liu B."/>
            <person name="Min J."/>
            <person name="Huang Y."/>
            <person name="Wu H."/>
            <person name="Li Z."/>
            <person name="Zhang Y."/>
            <person name="Yin Y."/>
            <person name="Song W."/>
            <person name="Jiang J."/>
            <person name="Jackson S.A."/>
            <person name="Wing R.A."/>
            <person name="Wang J."/>
            <person name="Chen M."/>
        </authorList>
    </citation>
    <scope>NUCLEOTIDE SEQUENCE [LARGE SCALE GENOMIC DNA]</scope>
    <source>
        <strain evidence="3">cv. IRGC 101232</strain>
    </source>
</reference>
<feature type="compositionally biased region" description="Pro residues" evidence="1">
    <location>
        <begin position="30"/>
        <end position="47"/>
    </location>
</feature>